<dbReference type="PANTHER" id="PTHR11590">
    <property type="entry name" value="PROTEIN-GLUTAMINE GAMMA-GLUTAMYLTRANSFERASE"/>
    <property type="match status" value="1"/>
</dbReference>
<proteinExistence type="inferred from homology"/>
<keyword evidence="24" id="KW-0472">Membrane</keyword>
<evidence type="ECO:0000313" key="26">
    <source>
        <dbReference type="Ensembl" id="ENSLLEP00000009798.1"/>
    </source>
</evidence>
<dbReference type="SUPFAM" id="SSF49309">
    <property type="entry name" value="Transglutaminase, two C-terminal domains"/>
    <property type="match status" value="2"/>
</dbReference>
<feature type="binding site" evidence="22">
    <location>
        <position position="446"/>
    </location>
    <ligand>
        <name>Ca(2+)</name>
        <dbReference type="ChEBI" id="CHEBI:29108"/>
    </ligand>
</feature>
<feature type="active site" evidence="21">
    <location>
        <position position="406"/>
    </location>
</feature>
<dbReference type="Ensembl" id="ENSLLET00000010178.1">
    <property type="protein sequence ID" value="ENSLLEP00000009798.1"/>
    <property type="gene ID" value="ENSLLEG00000006249.1"/>
</dbReference>
<evidence type="ECO:0000256" key="14">
    <source>
        <dbReference type="ARBA" id="ARBA00024222"/>
    </source>
</evidence>
<reference evidence="26" key="2">
    <citation type="submission" date="2025-09" db="UniProtKB">
        <authorList>
            <consortium name="Ensembl"/>
        </authorList>
    </citation>
    <scope>IDENTIFICATION</scope>
</reference>
<keyword evidence="4" id="KW-0963">Cytoplasm</keyword>
<reference evidence="26" key="1">
    <citation type="submission" date="2025-08" db="UniProtKB">
        <authorList>
            <consortium name="Ensembl"/>
        </authorList>
    </citation>
    <scope>IDENTIFICATION</scope>
</reference>
<accession>A0A8C5PAZ8</accession>
<evidence type="ECO:0000256" key="1">
    <source>
        <dbReference type="ARBA" id="ARBA00004496"/>
    </source>
</evidence>
<dbReference type="GeneTree" id="ENSGT01050000244939"/>
<evidence type="ECO:0000256" key="6">
    <source>
        <dbReference type="ARBA" id="ARBA00022679"/>
    </source>
</evidence>
<dbReference type="OrthoDB" id="437511at2759"/>
<evidence type="ECO:0000256" key="20">
    <source>
        <dbReference type="ARBA" id="ARBA00082760"/>
    </source>
</evidence>
<dbReference type="InterPro" id="IPR023608">
    <property type="entry name" value="Transglutaminase_animal"/>
</dbReference>
<dbReference type="PIRSF" id="PIRSF000459">
    <property type="entry name" value="TGM_EBP42"/>
    <property type="match status" value="1"/>
</dbReference>
<dbReference type="FunFam" id="2.60.40.10:FF:000090">
    <property type="entry name" value="Protein-glutamine gamma-glutamyltransferase 2"/>
    <property type="match status" value="1"/>
</dbReference>
<dbReference type="InterPro" id="IPR038765">
    <property type="entry name" value="Papain-like_cys_pep_sf"/>
</dbReference>
<evidence type="ECO:0000256" key="22">
    <source>
        <dbReference type="PIRSR" id="PIRSR000459-2"/>
    </source>
</evidence>
<protein>
    <recommendedName>
        <fullName evidence="18">Coagulation factor XIII A chain</fullName>
        <ecNumber evidence="14">2.3.2.13</ecNumber>
    </recommendedName>
    <alternativeName>
        <fullName evidence="19">Protein-glutamine gamma-glutamyltransferase A chain</fullName>
    </alternativeName>
    <alternativeName>
        <fullName evidence="20">Transglutaminase A chain</fullName>
    </alternativeName>
</protein>
<dbReference type="PANTHER" id="PTHR11590:SF42">
    <property type="entry name" value="COAGULATION FACTOR XIII A CHAIN"/>
    <property type="match status" value="1"/>
</dbReference>
<comment type="subunit">
    <text evidence="17">Tetramer of two A chains (F13A1) and two B (F13B) chains.</text>
</comment>
<evidence type="ECO:0000256" key="24">
    <source>
        <dbReference type="SAM" id="Phobius"/>
    </source>
</evidence>
<keyword evidence="24" id="KW-0812">Transmembrane</keyword>
<dbReference type="Proteomes" id="UP000694569">
    <property type="component" value="Unplaced"/>
</dbReference>
<keyword evidence="24" id="KW-1133">Transmembrane helix</keyword>
<keyword evidence="7" id="KW-0356">Hemostasis</keyword>
<dbReference type="PROSITE" id="PS00547">
    <property type="entry name" value="TRANSGLUTAMINASES"/>
    <property type="match status" value="1"/>
</dbReference>
<evidence type="ECO:0000256" key="8">
    <source>
        <dbReference type="ARBA" id="ARBA00022723"/>
    </source>
</evidence>
<comment type="catalytic activity">
    <reaction evidence="15">
        <text>L-glutaminyl-[protein] + L-lysyl-[protein] = [protein]-L-lysyl-N(6)-5-L-glutamyl-[protein] + NH4(+)</text>
        <dbReference type="Rhea" id="RHEA:54816"/>
        <dbReference type="Rhea" id="RHEA-COMP:9752"/>
        <dbReference type="Rhea" id="RHEA-COMP:10207"/>
        <dbReference type="Rhea" id="RHEA-COMP:14005"/>
        <dbReference type="ChEBI" id="CHEBI:28938"/>
        <dbReference type="ChEBI" id="CHEBI:29969"/>
        <dbReference type="ChEBI" id="CHEBI:30011"/>
        <dbReference type="ChEBI" id="CHEBI:138370"/>
        <dbReference type="EC" id="2.3.2.13"/>
    </reaction>
</comment>
<feature type="active site" evidence="21">
    <location>
        <position position="324"/>
    </location>
</feature>
<dbReference type="InterPro" id="IPR014756">
    <property type="entry name" value="Ig_E-set"/>
</dbReference>
<keyword evidence="13" id="KW-0012">Acyltransferase</keyword>
<dbReference type="GO" id="GO:0005576">
    <property type="term" value="C:extracellular region"/>
    <property type="evidence" value="ECO:0007669"/>
    <property type="project" value="UniProtKB-SubCell"/>
</dbReference>
<evidence type="ECO:0000256" key="16">
    <source>
        <dbReference type="ARBA" id="ARBA00058277"/>
    </source>
</evidence>
<name>A0A8C5PAZ8_9ANUR</name>
<evidence type="ECO:0000256" key="9">
    <source>
        <dbReference type="ARBA" id="ARBA00022837"/>
    </source>
</evidence>
<keyword evidence="11" id="KW-0094">Blood coagulation</keyword>
<comment type="function">
    <text evidence="16">Factor XIII is activated by thrombin and calcium ion to a transglutaminase that catalyzes the formation of gamma-glutamyl-epsilon-lysine cross-links between fibrin chains, thus stabilizing the fibrin clot. Also cross-link alpha-2-plasmin inhibitor, or fibronectin, to the alpha chains of fibrin.</text>
</comment>
<evidence type="ECO:0000256" key="7">
    <source>
        <dbReference type="ARBA" id="ARBA00022696"/>
    </source>
</evidence>
<evidence type="ECO:0000256" key="21">
    <source>
        <dbReference type="PIRSR" id="PIRSR000459-1"/>
    </source>
</evidence>
<evidence type="ECO:0000259" key="25">
    <source>
        <dbReference type="SMART" id="SM00460"/>
    </source>
</evidence>
<keyword evidence="9 22" id="KW-0106">Calcium</keyword>
<evidence type="ECO:0000313" key="27">
    <source>
        <dbReference type="Proteomes" id="UP000694569"/>
    </source>
</evidence>
<dbReference type="SUPFAM" id="SSF81296">
    <property type="entry name" value="E set domains"/>
    <property type="match status" value="1"/>
</dbReference>
<dbReference type="InterPro" id="IPR001102">
    <property type="entry name" value="Transglutaminase_N"/>
</dbReference>
<evidence type="ECO:0000256" key="17">
    <source>
        <dbReference type="ARBA" id="ARBA00064927"/>
    </source>
</evidence>
<keyword evidence="5" id="KW-0964">Secreted</keyword>
<evidence type="ECO:0000256" key="13">
    <source>
        <dbReference type="ARBA" id="ARBA00023315"/>
    </source>
</evidence>
<dbReference type="InterPro" id="IPR013783">
    <property type="entry name" value="Ig-like_fold"/>
</dbReference>
<evidence type="ECO:0000256" key="12">
    <source>
        <dbReference type="ARBA" id="ARBA00023145"/>
    </source>
</evidence>
<dbReference type="GO" id="GO:0003810">
    <property type="term" value="F:protein-glutamine gamma-glutamyltransferase activity"/>
    <property type="evidence" value="ECO:0007669"/>
    <property type="project" value="UniProtKB-EC"/>
</dbReference>
<dbReference type="InterPro" id="IPR013808">
    <property type="entry name" value="Transglutaminase_AS"/>
</dbReference>
<dbReference type="FunFam" id="2.60.40.10:FF:000978">
    <property type="entry name" value="coagulation factor XIII A chain"/>
    <property type="match status" value="1"/>
</dbReference>
<keyword evidence="10" id="KW-0007">Acetylation</keyword>
<feature type="domain" description="Transglutaminase-like" evidence="25">
    <location>
        <begin position="316"/>
        <end position="409"/>
    </location>
</feature>
<evidence type="ECO:0000256" key="15">
    <source>
        <dbReference type="ARBA" id="ARBA00051843"/>
    </source>
</evidence>
<evidence type="ECO:0000256" key="18">
    <source>
        <dbReference type="ARBA" id="ARBA00072805"/>
    </source>
</evidence>
<dbReference type="GO" id="GO:0072378">
    <property type="term" value="P:blood coagulation, fibrin clot formation"/>
    <property type="evidence" value="ECO:0007669"/>
    <property type="project" value="TreeGrafter"/>
</dbReference>
<dbReference type="InterPro" id="IPR008958">
    <property type="entry name" value="Transglutaminase_C"/>
</dbReference>
<feature type="region of interest" description="Disordered" evidence="23">
    <location>
        <begin position="1"/>
        <end position="30"/>
    </location>
</feature>
<keyword evidence="12" id="KW-0865">Zymogen</keyword>
<evidence type="ECO:0000256" key="10">
    <source>
        <dbReference type="ARBA" id="ARBA00022990"/>
    </source>
</evidence>
<evidence type="ECO:0000256" key="19">
    <source>
        <dbReference type="ARBA" id="ARBA00078127"/>
    </source>
</evidence>
<dbReference type="Pfam" id="PF01841">
    <property type="entry name" value="Transglut_core"/>
    <property type="match status" value="1"/>
</dbReference>
<dbReference type="InterPro" id="IPR036238">
    <property type="entry name" value="Transglutaminase_C_sf"/>
</dbReference>
<comment type="cofactor">
    <cofactor evidence="22">
        <name>Ca(2+)</name>
        <dbReference type="ChEBI" id="CHEBI:29108"/>
    </cofactor>
    <text evidence="22">Binds 1 Ca(2+) ion per subunit.</text>
</comment>
<comment type="similarity">
    <text evidence="3">Belongs to the transglutaminase superfamily. Transglutaminase family.</text>
</comment>
<keyword evidence="27" id="KW-1185">Reference proteome</keyword>
<feature type="binding site" evidence="22">
    <location>
        <position position="495"/>
    </location>
    <ligand>
        <name>Ca(2+)</name>
        <dbReference type="ChEBI" id="CHEBI:29108"/>
    </ligand>
</feature>
<evidence type="ECO:0000256" key="5">
    <source>
        <dbReference type="ARBA" id="ARBA00022525"/>
    </source>
</evidence>
<dbReference type="SUPFAM" id="SSF54001">
    <property type="entry name" value="Cysteine proteinases"/>
    <property type="match status" value="1"/>
</dbReference>
<dbReference type="AlphaFoldDB" id="A0A8C5PAZ8"/>
<evidence type="ECO:0000256" key="11">
    <source>
        <dbReference type="ARBA" id="ARBA00023084"/>
    </source>
</evidence>
<feature type="active site" evidence="21">
    <location>
        <position position="383"/>
    </location>
</feature>
<comment type="subcellular location">
    <subcellularLocation>
        <location evidence="1">Cytoplasm</location>
    </subcellularLocation>
    <subcellularLocation>
        <location evidence="2">Secreted</location>
    </subcellularLocation>
</comment>
<evidence type="ECO:0000256" key="2">
    <source>
        <dbReference type="ARBA" id="ARBA00004613"/>
    </source>
</evidence>
<keyword evidence="6" id="KW-0808">Transferase</keyword>
<dbReference type="Pfam" id="PF00927">
    <property type="entry name" value="Transglut_C"/>
    <property type="match status" value="2"/>
</dbReference>
<dbReference type="InterPro" id="IPR002931">
    <property type="entry name" value="Transglutaminase-like"/>
</dbReference>
<dbReference type="FunFam" id="3.90.260.10:FF:000001">
    <property type="entry name" value="Protein-glutamine gamma-glutamyltransferase 2"/>
    <property type="match status" value="1"/>
</dbReference>
<evidence type="ECO:0000256" key="4">
    <source>
        <dbReference type="ARBA" id="ARBA00022490"/>
    </source>
</evidence>
<dbReference type="GO" id="GO:0005737">
    <property type="term" value="C:cytoplasm"/>
    <property type="evidence" value="ECO:0007669"/>
    <property type="project" value="UniProtKB-SubCell"/>
</dbReference>
<keyword evidence="8 22" id="KW-0479">Metal-binding</keyword>
<dbReference type="Gene3D" id="2.60.40.10">
    <property type="entry name" value="Immunoglobulins"/>
    <property type="match status" value="3"/>
</dbReference>
<dbReference type="EC" id="2.3.2.13" evidence="14"/>
<evidence type="ECO:0000256" key="23">
    <source>
        <dbReference type="SAM" id="MobiDB-lite"/>
    </source>
</evidence>
<gene>
    <name evidence="26" type="primary">F13A1</name>
</gene>
<feature type="compositionally biased region" description="Polar residues" evidence="23">
    <location>
        <begin position="16"/>
        <end position="30"/>
    </location>
</feature>
<dbReference type="FunFam" id="2.60.40.10:FF:000171">
    <property type="entry name" value="protein-glutamine gamma-glutamyltransferase 6"/>
    <property type="match status" value="1"/>
</dbReference>
<dbReference type="GO" id="GO:0046872">
    <property type="term" value="F:metal ion binding"/>
    <property type="evidence" value="ECO:0007669"/>
    <property type="project" value="UniProtKB-KW"/>
</dbReference>
<organism evidence="26 27">
    <name type="scientific">Leptobrachium leishanense</name>
    <name type="common">Leishan spiny toad</name>
    <dbReference type="NCBI Taxonomy" id="445787"/>
    <lineage>
        <taxon>Eukaryota</taxon>
        <taxon>Metazoa</taxon>
        <taxon>Chordata</taxon>
        <taxon>Craniata</taxon>
        <taxon>Vertebrata</taxon>
        <taxon>Euteleostomi</taxon>
        <taxon>Amphibia</taxon>
        <taxon>Batrachia</taxon>
        <taxon>Anura</taxon>
        <taxon>Pelobatoidea</taxon>
        <taxon>Megophryidae</taxon>
        <taxon>Leptobrachium</taxon>
    </lineage>
</organism>
<dbReference type="InterPro" id="IPR050779">
    <property type="entry name" value="Transglutaminase"/>
</dbReference>
<dbReference type="InterPro" id="IPR036985">
    <property type="entry name" value="Transglutaminase-like_sf"/>
</dbReference>
<sequence>MSGSTPNKEKKRPSVSGHTGRSSLPPNFSNGEEDVIPTMELFGILPRGFDAKDYLEVENVHLFKMQYEKNKTEHHTDRYVSNKLIIRRGQNFSMKIDFNRPYNPETDQFWVEYLIGRYPQQSKGTYIPVPIVPSLEVGKWGAVISEKGHNSVNLTILSAPDCIVGKFRLYVAVLTPHGIIRTNRNPDADTYILFNPWCKEDSVYMDDEREIEEYVLNDIGVIFHGEINHRKTRSWEYGQFEDRILDACLYIMDKAKLDLSGRGNPIKICRVGSAVINSKDDDGVVAGSWTNDYSMGVSPSAWTGSVDILLEYHSSGLPVRYGQCWVFAGVFNTFLRCLGIPSRLVTNYFSAHDNDSNLQTDVFLNEDGITNTTLTKDSIWNYHCWNEAWMTRPDIPVGFGGWQAVDATPQETSDGMYRCGPAPVQAIKHGHVCFQFDAPYIFSEVNSDIVYSKIMKDGSKVVEYVDKTHVGQKILTKEIGGNGAQDITDSYKFPEGTEEERLALEAALMYGVKKEIRDDDQQQSVSDADMDFQSDNAVFGSDFKVTLTFKNRSPNRYTINAYLSGHVVYYTGVLKAEFMSKDLDVTLEPASSEIVEVQIRANEYLGKIVEQASLHFFSTARINETKKILAKQNIVALHVPELRIKALGEKMVGKEMTVIVEFTNPLKKKLQNVSLRVGGPGVMRTKTQNFKEVPPNSTLNWEENCTPVRAGARKLIATLDCDTLRHVYGELDVVISSNTGIALGMLFSLLGALGICR</sequence>
<evidence type="ECO:0000256" key="3">
    <source>
        <dbReference type="ARBA" id="ARBA00005968"/>
    </source>
</evidence>
<dbReference type="Gene3D" id="3.90.260.10">
    <property type="entry name" value="Transglutaminase-like"/>
    <property type="match status" value="1"/>
</dbReference>
<feature type="binding site" evidence="22">
    <location>
        <position position="448"/>
    </location>
    <ligand>
        <name>Ca(2+)</name>
        <dbReference type="ChEBI" id="CHEBI:29108"/>
    </ligand>
</feature>
<dbReference type="SMART" id="SM00460">
    <property type="entry name" value="TGc"/>
    <property type="match status" value="1"/>
</dbReference>
<feature type="binding site" evidence="22">
    <location>
        <position position="500"/>
    </location>
    <ligand>
        <name>Ca(2+)</name>
        <dbReference type="ChEBI" id="CHEBI:29108"/>
    </ligand>
</feature>
<dbReference type="Pfam" id="PF00868">
    <property type="entry name" value="Transglut_N"/>
    <property type="match status" value="1"/>
</dbReference>
<feature type="transmembrane region" description="Helical" evidence="24">
    <location>
        <begin position="733"/>
        <end position="756"/>
    </location>
</feature>